<keyword evidence="4" id="KW-1185">Reference proteome</keyword>
<dbReference type="Proteomes" id="UP000281810">
    <property type="component" value="Chromosome"/>
</dbReference>
<name>A0A3G8YCB2_9FLAO</name>
<dbReference type="GO" id="GO:0016757">
    <property type="term" value="F:glycosyltransferase activity"/>
    <property type="evidence" value="ECO:0007669"/>
    <property type="project" value="InterPro"/>
</dbReference>
<sequence length="377" mass="43109">MKILFISSWFPNKLEPTNGNFVQRHAEAVALKHDVEILHTIGDFNQKETFVFDDKIINGIRTLVVYYKNSKNPIQNFLRRMKAYKMGFSKMQKPELVHGNVLHNNMLFAVYLKKKYKIPFVISEHWTALQEENLGRTSANIKRIAKFIAKHADYIFPVSENLKNSLKMLGIKTPMKVISNVVNTDVFRIRQTNGNKSTRFLHVSSLIPRKRPDKIIETVHQLKVNGYDVSLEIGGDGDTATLRRLVQKLNAEEYISVFDEISYEEVAEKMQASDCFILFSDNETQGCVILESYACGKPVIATSVGGVPEFIKTGLGILIEKANEQELYQSMQNFIENKITFNKPEVLRDFVIDNFSKDIISNQFTEVYIKIGKPAIA</sequence>
<dbReference type="RefSeq" id="WP_124800889.1">
    <property type="nucleotide sequence ID" value="NZ_CP034161.1"/>
</dbReference>
<dbReference type="Gene3D" id="3.40.50.2000">
    <property type="entry name" value="Glycogen Phosphorylase B"/>
    <property type="match status" value="2"/>
</dbReference>
<evidence type="ECO:0000259" key="1">
    <source>
        <dbReference type="Pfam" id="PF00534"/>
    </source>
</evidence>
<dbReference type="OrthoDB" id="9795068at2"/>
<keyword evidence="3" id="KW-0808">Transferase</keyword>
<protein>
    <submittedName>
        <fullName evidence="3">Glycosyltransferase family 4 protein</fullName>
    </submittedName>
</protein>
<dbReference type="PANTHER" id="PTHR45947">
    <property type="entry name" value="SULFOQUINOVOSYL TRANSFERASE SQD2"/>
    <property type="match status" value="1"/>
</dbReference>
<evidence type="ECO:0000313" key="3">
    <source>
        <dbReference type="EMBL" id="AZI38546.1"/>
    </source>
</evidence>
<reference evidence="4" key="1">
    <citation type="submission" date="2018-11" db="EMBL/GenBank/DDBJ databases">
        <title>Proposal to divide the Flavobacteriaceae and reorganize its genera based on Amino Acid Identity values calculated from whole genome sequences.</title>
        <authorList>
            <person name="Nicholson A.C."/>
            <person name="Gulvik C.A."/>
            <person name="Whitney A.M."/>
            <person name="Humrighouse B.W."/>
            <person name="Bell M."/>
            <person name="Holmes B."/>
            <person name="Steigerwalt A.B."/>
            <person name="Villarma A."/>
            <person name="Sheth M."/>
            <person name="Batra D."/>
            <person name="Pryor J."/>
            <person name="Bernardet J.-F."/>
            <person name="Hugo C."/>
            <person name="Kampfer P."/>
            <person name="Newman J.D."/>
            <person name="McQuiston J.R."/>
        </authorList>
    </citation>
    <scope>NUCLEOTIDE SEQUENCE [LARGE SCALE GENOMIC DNA]</scope>
    <source>
        <strain evidence="4">F5649</strain>
    </source>
</reference>
<proteinExistence type="predicted"/>
<dbReference type="Pfam" id="PF00534">
    <property type="entry name" value="Glycos_transf_1"/>
    <property type="match status" value="1"/>
</dbReference>
<dbReference type="EMBL" id="CP034161">
    <property type="protein sequence ID" value="AZI38546.1"/>
    <property type="molecule type" value="Genomic_DNA"/>
</dbReference>
<dbReference type="AlphaFoldDB" id="A0A3G8YCB2"/>
<dbReference type="Pfam" id="PF13439">
    <property type="entry name" value="Glyco_transf_4"/>
    <property type="match status" value="1"/>
</dbReference>
<gene>
    <name evidence="3" type="ORF">EIB74_00570</name>
</gene>
<accession>A0A3G8YCB2</accession>
<evidence type="ECO:0000259" key="2">
    <source>
        <dbReference type="Pfam" id="PF13439"/>
    </source>
</evidence>
<dbReference type="SUPFAM" id="SSF53756">
    <property type="entry name" value="UDP-Glycosyltransferase/glycogen phosphorylase"/>
    <property type="match status" value="1"/>
</dbReference>
<dbReference type="InterPro" id="IPR001296">
    <property type="entry name" value="Glyco_trans_1"/>
</dbReference>
<organism evidence="3 4">
    <name type="scientific">Epilithonimonas vandammei</name>
    <dbReference type="NCBI Taxonomy" id="2487072"/>
    <lineage>
        <taxon>Bacteria</taxon>
        <taxon>Pseudomonadati</taxon>
        <taxon>Bacteroidota</taxon>
        <taxon>Flavobacteriia</taxon>
        <taxon>Flavobacteriales</taxon>
        <taxon>Weeksellaceae</taxon>
        <taxon>Chryseobacterium group</taxon>
        <taxon>Epilithonimonas</taxon>
    </lineage>
</organism>
<feature type="domain" description="Glycosyltransferase subfamily 4-like N-terminal" evidence="2">
    <location>
        <begin position="28"/>
        <end position="185"/>
    </location>
</feature>
<dbReference type="PANTHER" id="PTHR45947:SF15">
    <property type="entry name" value="TEICHURONIC ACID BIOSYNTHESIS GLYCOSYLTRANSFERASE TUAC-RELATED"/>
    <property type="match status" value="1"/>
</dbReference>
<dbReference type="InterPro" id="IPR028098">
    <property type="entry name" value="Glyco_trans_4-like_N"/>
</dbReference>
<feature type="domain" description="Glycosyl transferase family 1" evidence="1">
    <location>
        <begin position="193"/>
        <end position="342"/>
    </location>
</feature>
<dbReference type="InterPro" id="IPR050194">
    <property type="entry name" value="Glycosyltransferase_grp1"/>
</dbReference>
<evidence type="ECO:0000313" key="4">
    <source>
        <dbReference type="Proteomes" id="UP000281810"/>
    </source>
</evidence>